<evidence type="ECO:0000256" key="1">
    <source>
        <dbReference type="SAM" id="Phobius"/>
    </source>
</evidence>
<keyword evidence="1" id="KW-0472">Membrane</keyword>
<comment type="caution">
    <text evidence="2">The sequence shown here is derived from an EMBL/GenBank/DDBJ whole genome shotgun (WGS) entry which is preliminary data.</text>
</comment>
<dbReference type="RefSeq" id="WP_142856064.1">
    <property type="nucleotide sequence ID" value="NZ_JAALYP010000011.1"/>
</dbReference>
<keyword evidence="1" id="KW-1133">Transmembrane helix</keyword>
<organism evidence="2 3">
    <name type="scientific">Agrobacterium tumefaciens</name>
    <dbReference type="NCBI Taxonomy" id="358"/>
    <lineage>
        <taxon>Bacteria</taxon>
        <taxon>Pseudomonadati</taxon>
        <taxon>Pseudomonadota</taxon>
        <taxon>Alphaproteobacteria</taxon>
        <taxon>Hyphomicrobiales</taxon>
        <taxon>Rhizobiaceae</taxon>
        <taxon>Rhizobium/Agrobacterium group</taxon>
        <taxon>Agrobacterium</taxon>
        <taxon>Agrobacterium tumefaciens complex</taxon>
    </lineage>
</organism>
<accession>A0A546Y2K9</accession>
<evidence type="ECO:0000313" key="3">
    <source>
        <dbReference type="Proteomes" id="UP000317023"/>
    </source>
</evidence>
<sequence length="56" mass="5910">MLYSFINFCRNEDGASAIEYGLIVGVISVGLIGGASAISSNINAVFQFIADTFANF</sequence>
<proteinExistence type="predicted"/>
<dbReference type="EMBL" id="SGOE01000002">
    <property type="protein sequence ID" value="TRB07186.1"/>
    <property type="molecule type" value="Genomic_DNA"/>
</dbReference>
<dbReference type="AlphaFoldDB" id="A0A546Y2K9"/>
<keyword evidence="1" id="KW-0812">Transmembrane</keyword>
<gene>
    <name evidence="2" type="ORF">EXN61_08635</name>
</gene>
<dbReference type="Pfam" id="PF04964">
    <property type="entry name" value="Flp_Fap"/>
    <property type="match status" value="1"/>
</dbReference>
<dbReference type="Proteomes" id="UP000317023">
    <property type="component" value="Unassembled WGS sequence"/>
</dbReference>
<name>A0A546Y2K9_AGRTU</name>
<protein>
    <submittedName>
        <fullName evidence="2">Flp family type IVb pilin</fullName>
    </submittedName>
</protein>
<evidence type="ECO:0000313" key="2">
    <source>
        <dbReference type="EMBL" id="TRB07186.1"/>
    </source>
</evidence>
<reference evidence="2 3" key="1">
    <citation type="journal article" date="2019" name="Appl. Microbiol. Biotechnol.">
        <title>Differential efficiency of wild type rhizogenic strains for rol gene transformation of plants.</title>
        <authorList>
            <person name="Desmet S."/>
            <person name="De Keyser E."/>
            <person name="Van Vaerenbergh J."/>
            <person name="Baeyen S."/>
            <person name="Van Huylenbroeck J."/>
            <person name="Geelen D."/>
            <person name="Dhooghe E."/>
        </authorList>
    </citation>
    <scope>NUCLEOTIDE SEQUENCE [LARGE SCALE GENOMIC DNA]</scope>
    <source>
        <strain evidence="2 3">MAFF210266</strain>
    </source>
</reference>
<dbReference type="InterPro" id="IPR007047">
    <property type="entry name" value="Flp_Fap"/>
</dbReference>
<feature type="transmembrane region" description="Helical" evidence="1">
    <location>
        <begin position="20"/>
        <end position="38"/>
    </location>
</feature>